<reference evidence="1" key="1">
    <citation type="submission" date="2022-12" db="EMBL/GenBank/DDBJ databases">
        <title>Reference genome sequencing for broad-spectrum identification of bacterial and archaeal isolates by mass spectrometry.</title>
        <authorList>
            <person name="Sekiguchi Y."/>
            <person name="Tourlousse D.M."/>
        </authorList>
    </citation>
    <scope>NUCLEOTIDE SEQUENCE</scope>
    <source>
        <strain evidence="1">ASRB1</strain>
    </source>
</reference>
<evidence type="ECO:0000313" key="2">
    <source>
        <dbReference type="Proteomes" id="UP001144372"/>
    </source>
</evidence>
<organism evidence="1 2">
    <name type="scientific">Desulforhabdus amnigena</name>
    <dbReference type="NCBI Taxonomy" id="40218"/>
    <lineage>
        <taxon>Bacteria</taxon>
        <taxon>Pseudomonadati</taxon>
        <taxon>Thermodesulfobacteriota</taxon>
        <taxon>Syntrophobacteria</taxon>
        <taxon>Syntrophobacterales</taxon>
        <taxon>Syntrophobacteraceae</taxon>
        <taxon>Desulforhabdus</taxon>
    </lineage>
</organism>
<comment type="caution">
    <text evidence="1">The sequence shown here is derived from an EMBL/GenBank/DDBJ whole genome shotgun (WGS) entry which is preliminary data.</text>
</comment>
<proteinExistence type="predicted"/>
<evidence type="ECO:0000313" key="1">
    <source>
        <dbReference type="EMBL" id="GLI34682.1"/>
    </source>
</evidence>
<dbReference type="Proteomes" id="UP001144372">
    <property type="component" value="Unassembled WGS sequence"/>
</dbReference>
<keyword evidence="2" id="KW-1185">Reference proteome</keyword>
<gene>
    <name evidence="1" type="ORF">DAMNIGENAA_21150</name>
</gene>
<sequence>MADKTEVSQQSILTDQFFYFFFRLRKNRVRKVVDAVNEAFPDETPQQKARRLIEAQIPLSFLGGTLMHLPALIPGVGQALQFLGLVGGASVITRMHLYLVLEIALLHGKDIDDAARVPEMAAVVAATGLAAGVPLLTQVLDVNPLYSLPAAGLTASGVSKLIGESAIRFYSGAKLELSASPLSTPQPVPAQ</sequence>
<dbReference type="AlphaFoldDB" id="A0A9W6FSK0"/>
<name>A0A9W6FSK0_9BACT</name>
<dbReference type="EMBL" id="BSDR01000001">
    <property type="protein sequence ID" value="GLI34682.1"/>
    <property type="molecule type" value="Genomic_DNA"/>
</dbReference>
<protein>
    <submittedName>
        <fullName evidence="1">Uncharacterized protein</fullName>
    </submittedName>
</protein>
<dbReference type="RefSeq" id="WP_281794089.1">
    <property type="nucleotide sequence ID" value="NZ_BSDR01000001.1"/>
</dbReference>
<accession>A0A9W6FSK0</accession>